<evidence type="ECO:0000313" key="2">
    <source>
        <dbReference type="Proteomes" id="UP000823616"/>
    </source>
</evidence>
<comment type="caution">
    <text evidence="1">The sequence shown here is derived from an EMBL/GenBank/DDBJ whole genome shotgun (WGS) entry which is preliminary data.</text>
</comment>
<proteinExistence type="predicted"/>
<gene>
    <name evidence="1" type="ORF">IAA96_08070</name>
</gene>
<dbReference type="Proteomes" id="UP000823616">
    <property type="component" value="Unassembled WGS sequence"/>
</dbReference>
<evidence type="ECO:0000313" key="1">
    <source>
        <dbReference type="EMBL" id="MBO8451043.1"/>
    </source>
</evidence>
<organism evidence="1 2">
    <name type="scientific">Candidatus Avitreponema avistercoris</name>
    <dbReference type="NCBI Taxonomy" id="2840705"/>
    <lineage>
        <taxon>Bacteria</taxon>
        <taxon>Pseudomonadati</taxon>
        <taxon>Spirochaetota</taxon>
        <taxon>Spirochaetia</taxon>
        <taxon>Spirochaetales</taxon>
        <taxon>Candidatus Avitreponema</taxon>
    </lineage>
</organism>
<accession>A0A9D9EQ48</accession>
<reference evidence="1" key="1">
    <citation type="submission" date="2020-10" db="EMBL/GenBank/DDBJ databases">
        <authorList>
            <person name="Gilroy R."/>
        </authorList>
    </citation>
    <scope>NUCLEOTIDE SEQUENCE</scope>
    <source>
        <strain evidence="1">B3-4054</strain>
    </source>
</reference>
<protein>
    <submittedName>
        <fullName evidence="1">Uncharacterized protein</fullName>
    </submittedName>
</protein>
<dbReference type="EMBL" id="JADIMS010000152">
    <property type="protein sequence ID" value="MBO8451043.1"/>
    <property type="molecule type" value="Genomic_DNA"/>
</dbReference>
<name>A0A9D9EQ48_9SPIR</name>
<dbReference type="AlphaFoldDB" id="A0A9D9EQ48"/>
<reference evidence="1" key="2">
    <citation type="journal article" date="2021" name="PeerJ">
        <title>Extensive microbial diversity within the chicken gut microbiome revealed by metagenomics and culture.</title>
        <authorList>
            <person name="Gilroy R."/>
            <person name="Ravi A."/>
            <person name="Getino M."/>
            <person name="Pursley I."/>
            <person name="Horton D.L."/>
            <person name="Alikhan N.F."/>
            <person name="Baker D."/>
            <person name="Gharbi K."/>
            <person name="Hall N."/>
            <person name="Watson M."/>
            <person name="Adriaenssens E.M."/>
            <person name="Foster-Nyarko E."/>
            <person name="Jarju S."/>
            <person name="Secka A."/>
            <person name="Antonio M."/>
            <person name="Oren A."/>
            <person name="Chaudhuri R.R."/>
            <person name="La Ragione R."/>
            <person name="Hildebrand F."/>
            <person name="Pallen M.J."/>
        </authorList>
    </citation>
    <scope>NUCLEOTIDE SEQUENCE</scope>
    <source>
        <strain evidence="1">B3-4054</strain>
    </source>
</reference>
<sequence>MSFSFDIYGPDLFEDDNFRIALDQILETAIHSFTAAGLLSALKKNRSPENLQQLREYLRASPLVFRMGEKEEEERWLTRAGLFTGREFAARITKAEIAAGIFFPGSRCVPFANPRIPQGQFHFTADGRPLQSILIDTTEEEVSPYYVFYGEEFIPQYLAMDNPESTSFFRATALCREEHGSFPLVVPDMREFYWENEVRPGDDLILRVEDWPSASFSVRVRHKSEADGTQLQRWDGVLEKALERSFRVAGPSANIEEQLASAFFLAEEELFRIQPDDLYHAVSGFREIGFFSYGVETRLWKERTPFPVPADWELWLHYTVTGGNDLLYQETGIPLTAEILNAYILDALYRQEENADPLLRRLQALCTDRESGNPDHAQDLSMPGMLPPGSLSLRSIIQPEFRYLRNTYNFFQDNDTGPVRAKLLAMYQRILAVVRKAQSVGMEPGDLSDQDVVILAQLAEHVLMCIDSFYHDPDNTEDPIPEESLTGMEETLEDMEVTVYNAAANFRRRSKSGKR</sequence>